<dbReference type="AlphaFoldDB" id="A0A495VKF0"/>
<dbReference type="EMBL" id="RBXP01000020">
    <property type="protein sequence ID" value="RKT49732.1"/>
    <property type="molecule type" value="Genomic_DNA"/>
</dbReference>
<evidence type="ECO:0000313" key="3">
    <source>
        <dbReference type="Proteomes" id="UP000270626"/>
    </source>
</evidence>
<protein>
    <recommendedName>
        <fullName evidence="4">Beta-barrel porin 2</fullName>
    </recommendedName>
</protein>
<keyword evidence="3" id="KW-1185">Reference proteome</keyword>
<dbReference type="Pfam" id="PF10082">
    <property type="entry name" value="BBP2_2"/>
    <property type="match status" value="1"/>
</dbReference>
<sequence length="458" mass="50159">MVTLETRSAVVLLLSIGLFSAAHAADEAAPAQPAAEATVPSLSAPGGRVSVVGGEATTGAAQRATSAGYELAGSGLGSASQQEEANILTVAGKGKPLRFQNGIFVYPTVTVAAGYNDNVAGTSTNEKGSKIFVIRPEVVAELKRQGDRYTFSYAGNFGHYTSSSSDDFNHNEILLAGDNYFTSRARLGWGVGYYSRSDARGSTDRVASDTPDRWHAPMVRLVGIYGAKGAPGRIELETGMLQKRYTNNRDVTRNYDVDVTTLSGRFFYRVLPRTSLVFEARNTWNDYIASTSTQDNSYRKLMMGATWELSAKTTGVVKIGRANKDYDLGSRNDPSATTWEASLAWSPLTYSRFDFETAQDIMDSSGVGNFTDTRSWTANWTHKWASYVMSNVNAGVVRSDYDGIDRNDTTKNFGVGFFRELGYNFRAGLNWTRTKRDSNINNLDFKRNVYMLTLEAAL</sequence>
<keyword evidence="1" id="KW-0732">Signal</keyword>
<reference evidence="2 3" key="1">
    <citation type="submission" date="2018-10" db="EMBL/GenBank/DDBJ databases">
        <title>Genomic Encyclopedia of Type Strains, Phase IV (KMG-IV): sequencing the most valuable type-strain genomes for metagenomic binning, comparative biology and taxonomic classification.</title>
        <authorList>
            <person name="Goeker M."/>
        </authorList>
    </citation>
    <scope>NUCLEOTIDE SEQUENCE [LARGE SCALE GENOMIC DNA]</scope>
    <source>
        <strain evidence="2 3">DSM 23841</strain>
    </source>
</reference>
<evidence type="ECO:0000256" key="1">
    <source>
        <dbReference type="SAM" id="SignalP"/>
    </source>
</evidence>
<feature type="chain" id="PRO_5019745983" description="Beta-barrel porin 2" evidence="1">
    <location>
        <begin position="25"/>
        <end position="458"/>
    </location>
</feature>
<gene>
    <name evidence="2" type="ORF">DFR40_3398</name>
</gene>
<accession>A0A495VKF0</accession>
<dbReference type="Proteomes" id="UP000270626">
    <property type="component" value="Unassembled WGS sequence"/>
</dbReference>
<name>A0A495VKF0_9RHOO</name>
<organism evidence="2 3">
    <name type="scientific">Azonexus fungiphilus</name>
    <dbReference type="NCBI Taxonomy" id="146940"/>
    <lineage>
        <taxon>Bacteria</taxon>
        <taxon>Pseudomonadati</taxon>
        <taxon>Pseudomonadota</taxon>
        <taxon>Betaproteobacteria</taxon>
        <taxon>Rhodocyclales</taxon>
        <taxon>Azonexaceae</taxon>
        <taxon>Azonexus</taxon>
    </lineage>
</organism>
<evidence type="ECO:0008006" key="4">
    <source>
        <dbReference type="Google" id="ProtNLM"/>
    </source>
</evidence>
<feature type="signal peptide" evidence="1">
    <location>
        <begin position="1"/>
        <end position="24"/>
    </location>
</feature>
<evidence type="ECO:0000313" key="2">
    <source>
        <dbReference type="EMBL" id="RKT49732.1"/>
    </source>
</evidence>
<dbReference type="InterPro" id="IPR018759">
    <property type="entry name" value="BBP2_2"/>
</dbReference>
<comment type="caution">
    <text evidence="2">The sequence shown here is derived from an EMBL/GenBank/DDBJ whole genome shotgun (WGS) entry which is preliminary data.</text>
</comment>
<proteinExistence type="predicted"/>